<dbReference type="Pfam" id="PF14450">
    <property type="entry name" value="FtsA"/>
    <property type="match status" value="1"/>
</dbReference>
<dbReference type="InterPro" id="IPR003494">
    <property type="entry name" value="SHS2_FtsA"/>
</dbReference>
<dbReference type="InterPro" id="IPR050696">
    <property type="entry name" value="FtsA/MreB"/>
</dbReference>
<dbReference type="PANTHER" id="PTHR32432:SF4">
    <property type="entry name" value="CELL DIVISION PROTEIN FTSA"/>
    <property type="match status" value="1"/>
</dbReference>
<feature type="domain" description="SHS2" evidence="7">
    <location>
        <begin position="23"/>
        <end position="212"/>
    </location>
</feature>
<keyword evidence="9" id="KW-1185">Reference proteome</keyword>
<dbReference type="CDD" id="cd24048">
    <property type="entry name" value="ASKHA_NBD_FtsA"/>
    <property type="match status" value="1"/>
</dbReference>
<protein>
    <recommendedName>
        <fullName evidence="5 6">Cell division protein FtsA</fullName>
    </recommendedName>
</protein>
<keyword evidence="2 5" id="KW-0132">Cell division</keyword>
<comment type="subunit">
    <text evidence="5">Self-interacts. Interacts with FtsZ.</text>
</comment>
<evidence type="ECO:0000256" key="4">
    <source>
        <dbReference type="ARBA" id="ARBA00023306"/>
    </source>
</evidence>
<sequence>MSVFWPFGSDRKTAQSPQRPAICAAIDLGSSKIACFISKTEETATGPRPRVIGVGHLPARGMRGGAIIDLDTARDTIRDAVQRAEKMAGHAVSMATVTLTAGQIRSARIRAEATLSGREVGDRDLKRLLDAAIAEADAADRVILHAFPIGWSVDESRGVRDPRGMFGRKLGVTVHVITAAAGPLRNLLHCIQACHLDLKSVVVTPYASGLAALTDDEIELGATLIDMGAGTTSAAVFDNGALIHVDTVPVGGAHVTNDVARGLSTPLAAAERIKILYGSALDSPDDDREMIEVPPLEGASDRMGSAPRSLLNAIIRPRLDETFEMIRDRLKEAGAHGHRDHQLILTGGAAQLPGAEEVASRVFGRRARLSRPHGVAGLGDAVSGPAFAAASGIILRETRGAAEAIAGPPRVAGSVRVTRPAPAESGPRAILRWFAESF</sequence>
<dbReference type="Proteomes" id="UP001595379">
    <property type="component" value="Unassembled WGS sequence"/>
</dbReference>
<organism evidence="8 9">
    <name type="scientific">Hyphobacterium vulgare</name>
    <dbReference type="NCBI Taxonomy" id="1736751"/>
    <lineage>
        <taxon>Bacteria</taxon>
        <taxon>Pseudomonadati</taxon>
        <taxon>Pseudomonadota</taxon>
        <taxon>Alphaproteobacteria</taxon>
        <taxon>Maricaulales</taxon>
        <taxon>Maricaulaceae</taxon>
        <taxon>Hyphobacterium</taxon>
    </lineage>
</organism>
<dbReference type="RefSeq" id="WP_343162981.1">
    <property type="nucleotide sequence ID" value="NZ_JBHRSV010000028.1"/>
</dbReference>
<evidence type="ECO:0000256" key="6">
    <source>
        <dbReference type="PIRNR" id="PIRNR003101"/>
    </source>
</evidence>
<comment type="function">
    <text evidence="5 6">Cell division protein that is involved in the assembly of the Z ring. May serve as a membrane anchor for the Z ring.</text>
</comment>
<dbReference type="PIRSF" id="PIRSF003101">
    <property type="entry name" value="FtsA"/>
    <property type="match status" value="1"/>
</dbReference>
<gene>
    <name evidence="5 8" type="primary">ftsA</name>
    <name evidence="8" type="ORF">ACFOOR_12820</name>
</gene>
<dbReference type="PANTHER" id="PTHR32432">
    <property type="entry name" value="CELL DIVISION PROTEIN FTSA-RELATED"/>
    <property type="match status" value="1"/>
</dbReference>
<comment type="similarity">
    <text evidence="5 6">Belongs to the FtsA/MreB family.</text>
</comment>
<proteinExistence type="inferred from homology"/>
<name>A0ABV7A007_9PROT</name>
<keyword evidence="3 5" id="KW-0472">Membrane</keyword>
<evidence type="ECO:0000313" key="8">
    <source>
        <dbReference type="EMBL" id="MFC2926992.1"/>
    </source>
</evidence>
<dbReference type="InterPro" id="IPR020823">
    <property type="entry name" value="Cell_div_FtsA"/>
</dbReference>
<dbReference type="SMART" id="SM00842">
    <property type="entry name" value="FtsA"/>
    <property type="match status" value="1"/>
</dbReference>
<dbReference type="SUPFAM" id="SSF53067">
    <property type="entry name" value="Actin-like ATPase domain"/>
    <property type="match status" value="2"/>
</dbReference>
<keyword evidence="1 5" id="KW-1003">Cell membrane</keyword>
<accession>A0ABV7A007</accession>
<evidence type="ECO:0000256" key="5">
    <source>
        <dbReference type="HAMAP-Rule" id="MF_02033"/>
    </source>
</evidence>
<dbReference type="NCBIfam" id="TIGR01174">
    <property type="entry name" value="ftsA"/>
    <property type="match status" value="1"/>
</dbReference>
<keyword evidence="4 5" id="KW-0131">Cell cycle</keyword>
<dbReference type="Gene3D" id="3.30.420.40">
    <property type="match status" value="1"/>
</dbReference>
<comment type="caution">
    <text evidence="8">The sequence shown here is derived from an EMBL/GenBank/DDBJ whole genome shotgun (WGS) entry which is preliminary data.</text>
</comment>
<dbReference type="GO" id="GO:0051301">
    <property type="term" value="P:cell division"/>
    <property type="evidence" value="ECO:0007669"/>
    <property type="project" value="UniProtKB-KW"/>
</dbReference>
<dbReference type="InterPro" id="IPR043129">
    <property type="entry name" value="ATPase_NBD"/>
</dbReference>
<dbReference type="Pfam" id="PF02491">
    <property type="entry name" value="SHS2_FTSA"/>
    <property type="match status" value="1"/>
</dbReference>
<evidence type="ECO:0000313" key="9">
    <source>
        <dbReference type="Proteomes" id="UP001595379"/>
    </source>
</evidence>
<reference evidence="9" key="1">
    <citation type="journal article" date="2019" name="Int. J. Syst. Evol. Microbiol.">
        <title>The Global Catalogue of Microorganisms (GCM) 10K type strain sequencing project: providing services to taxonomists for standard genome sequencing and annotation.</title>
        <authorList>
            <consortium name="The Broad Institute Genomics Platform"/>
            <consortium name="The Broad Institute Genome Sequencing Center for Infectious Disease"/>
            <person name="Wu L."/>
            <person name="Ma J."/>
        </authorList>
    </citation>
    <scope>NUCLEOTIDE SEQUENCE [LARGE SCALE GENOMIC DNA]</scope>
    <source>
        <strain evidence="9">KCTC 52487</strain>
    </source>
</reference>
<evidence type="ECO:0000259" key="7">
    <source>
        <dbReference type="SMART" id="SM00842"/>
    </source>
</evidence>
<dbReference type="Gene3D" id="3.30.1490.110">
    <property type="match status" value="1"/>
</dbReference>
<evidence type="ECO:0000256" key="3">
    <source>
        <dbReference type="ARBA" id="ARBA00023136"/>
    </source>
</evidence>
<comment type="subcellular location">
    <subcellularLocation>
        <location evidence="5">Cell membrane</location>
        <topology evidence="5">Peripheral membrane protein</topology>
        <orientation evidence="5">Cytoplasmic side</orientation>
    </subcellularLocation>
    <text evidence="5">Localizes to the Z ring in an FtsZ-dependent manner. Targeted to the membrane through a conserved C-terminal amphipathic helix.</text>
</comment>
<dbReference type="HAMAP" id="MF_02033">
    <property type="entry name" value="FtsA"/>
    <property type="match status" value="1"/>
</dbReference>
<evidence type="ECO:0000256" key="1">
    <source>
        <dbReference type="ARBA" id="ARBA00022475"/>
    </source>
</evidence>
<dbReference type="EMBL" id="JBHRSV010000028">
    <property type="protein sequence ID" value="MFC2926992.1"/>
    <property type="molecule type" value="Genomic_DNA"/>
</dbReference>
<evidence type="ECO:0000256" key="2">
    <source>
        <dbReference type="ARBA" id="ARBA00022618"/>
    </source>
</evidence>